<dbReference type="Pfam" id="PF00583">
    <property type="entry name" value="Acetyltransf_1"/>
    <property type="match status" value="1"/>
</dbReference>
<dbReference type="GO" id="GO:0016747">
    <property type="term" value="F:acyltransferase activity, transferring groups other than amino-acyl groups"/>
    <property type="evidence" value="ECO:0007669"/>
    <property type="project" value="InterPro"/>
</dbReference>
<dbReference type="Gene3D" id="3.40.630.30">
    <property type="match status" value="1"/>
</dbReference>
<dbReference type="EMBL" id="JABCKV010000033">
    <property type="protein sequence ID" value="KAG5645714.1"/>
    <property type="molecule type" value="Genomic_DNA"/>
</dbReference>
<comment type="caution">
    <text evidence="2">The sequence shown here is derived from an EMBL/GenBank/DDBJ whole genome shotgun (WGS) entry which is preliminary data.</text>
</comment>
<dbReference type="PROSITE" id="PS51186">
    <property type="entry name" value="GNAT"/>
    <property type="match status" value="1"/>
</dbReference>
<proteinExistence type="predicted"/>
<evidence type="ECO:0000313" key="2">
    <source>
        <dbReference type="EMBL" id="KAG5645714.1"/>
    </source>
</evidence>
<reference evidence="2" key="1">
    <citation type="submission" date="2020-07" db="EMBL/GenBank/DDBJ databases">
        <authorList>
            <person name="Nieuwenhuis M."/>
            <person name="Van De Peppel L.J.J."/>
        </authorList>
    </citation>
    <scope>NUCLEOTIDE SEQUENCE</scope>
    <source>
        <strain evidence="2">AP01</strain>
        <tissue evidence="2">Mycelium</tissue>
    </source>
</reference>
<protein>
    <recommendedName>
        <fullName evidence="1">N-acetyltransferase domain-containing protein</fullName>
    </recommendedName>
</protein>
<sequence length="148" mass="16950">MSTEEQREVASRVFFSKCPEELRKWWDEHFTPTMSRLADESLGKGFKDAQWALNLFGVVPEHHRKGIAKAMMNAAEERAKSDVVSIVLETTTDIDVRDCDLCVKPKSKLIVFNMKVLIYKRLGFELKGETTIVSPQGQSPMWQMLKSL</sequence>
<dbReference type="CDD" id="cd04301">
    <property type="entry name" value="NAT_SF"/>
    <property type="match status" value="1"/>
</dbReference>
<evidence type="ECO:0000313" key="3">
    <source>
        <dbReference type="Proteomes" id="UP000775547"/>
    </source>
</evidence>
<reference evidence="2" key="2">
    <citation type="submission" date="2021-10" db="EMBL/GenBank/DDBJ databases">
        <title>Phylogenomics reveals ancestral predisposition of the termite-cultivated fungus Termitomyces towards a domesticated lifestyle.</title>
        <authorList>
            <person name="Auxier B."/>
            <person name="Grum-Grzhimaylo A."/>
            <person name="Cardenas M.E."/>
            <person name="Lodge J.D."/>
            <person name="Laessoe T."/>
            <person name="Pedersen O."/>
            <person name="Smith M.E."/>
            <person name="Kuyper T.W."/>
            <person name="Franco-Molano E.A."/>
            <person name="Baroni T.J."/>
            <person name="Aanen D.K."/>
        </authorList>
    </citation>
    <scope>NUCLEOTIDE SEQUENCE</scope>
    <source>
        <strain evidence="2">AP01</strain>
        <tissue evidence="2">Mycelium</tissue>
    </source>
</reference>
<dbReference type="OrthoDB" id="4738875at2759"/>
<evidence type="ECO:0000259" key="1">
    <source>
        <dbReference type="PROSITE" id="PS51186"/>
    </source>
</evidence>
<dbReference type="Proteomes" id="UP000775547">
    <property type="component" value="Unassembled WGS sequence"/>
</dbReference>
<gene>
    <name evidence="2" type="ORF">DXG03_005409</name>
</gene>
<dbReference type="InterPro" id="IPR016181">
    <property type="entry name" value="Acyl_CoA_acyltransferase"/>
</dbReference>
<organism evidence="2 3">
    <name type="scientific">Asterophora parasitica</name>
    <dbReference type="NCBI Taxonomy" id="117018"/>
    <lineage>
        <taxon>Eukaryota</taxon>
        <taxon>Fungi</taxon>
        <taxon>Dikarya</taxon>
        <taxon>Basidiomycota</taxon>
        <taxon>Agaricomycotina</taxon>
        <taxon>Agaricomycetes</taxon>
        <taxon>Agaricomycetidae</taxon>
        <taxon>Agaricales</taxon>
        <taxon>Tricholomatineae</taxon>
        <taxon>Lyophyllaceae</taxon>
        <taxon>Asterophora</taxon>
    </lineage>
</organism>
<dbReference type="SUPFAM" id="SSF55729">
    <property type="entry name" value="Acyl-CoA N-acyltransferases (Nat)"/>
    <property type="match status" value="1"/>
</dbReference>
<dbReference type="InterPro" id="IPR000182">
    <property type="entry name" value="GNAT_dom"/>
</dbReference>
<name>A0A9P7G894_9AGAR</name>
<feature type="domain" description="N-acetyltransferase" evidence="1">
    <location>
        <begin position="1"/>
        <end position="148"/>
    </location>
</feature>
<dbReference type="AlphaFoldDB" id="A0A9P7G894"/>
<accession>A0A9P7G894</accession>
<keyword evidence="3" id="KW-1185">Reference proteome</keyword>